<reference evidence="2 3" key="1">
    <citation type="submission" date="2020-07" db="EMBL/GenBank/DDBJ databases">
        <title>Vallitalea guaymasensis genome.</title>
        <authorList>
            <person name="Postec A."/>
        </authorList>
    </citation>
    <scope>NUCLEOTIDE SEQUENCE [LARGE SCALE GENOMIC DNA]</scope>
    <source>
        <strain evidence="2 3">Ra1766G1</strain>
    </source>
</reference>
<dbReference type="InterPro" id="IPR050490">
    <property type="entry name" value="Bact_solute-bd_prot1"/>
</dbReference>
<dbReference type="AlphaFoldDB" id="A0A8J8SAJ7"/>
<name>A0A8J8SAJ7_9FIRM</name>
<dbReference type="PANTHER" id="PTHR43649:SF12">
    <property type="entry name" value="DIACETYLCHITOBIOSE BINDING PROTEIN DASA"/>
    <property type="match status" value="1"/>
</dbReference>
<keyword evidence="3" id="KW-1185">Reference proteome</keyword>
<dbReference type="KEGG" id="vgu:HYG85_01940"/>
<dbReference type="RefSeq" id="WP_212692058.1">
    <property type="nucleotide sequence ID" value="NZ_CP058561.1"/>
</dbReference>
<feature type="chain" id="PRO_5035321072" evidence="1">
    <location>
        <begin position="23"/>
        <end position="441"/>
    </location>
</feature>
<dbReference type="Gene3D" id="3.40.190.10">
    <property type="entry name" value="Periplasmic binding protein-like II"/>
    <property type="match status" value="1"/>
</dbReference>
<sequence length="441" mass="48439">MKSMLKKVMALMVTLTMVFTLAACGSETEKSDDTVSKDKPVEITYATFMVGSHVSAAAEKEVLDAFNEKYEGKIKVKVEELPSDDAYVNKMKALAAAGALPDVINGKNGLRELAIKNGQAVDVMPLVEADAEWNKYVGEGAINYSKTEDGKLYSIANQKQIVGYFYNKDMFETTGITPAKTWEEFMSNNEKLKEAGFTPLAMMTGENAWTTNLWLAAMIGTNGDEGNEFMNTNYPDSYDNDLVVNALTMVQKCLKDYTTPDAIGAIYANAANNFLQENTAMIANGPWMVPDFTDTSKAKEGLVDRVGVSLYPNDGVVAQYEIGYVLCTANKSKEEQEAALEFLKFKTGKEAQKIFLEKSGALPLTANVEISDEYKAANPLVVDLINLADEAKYGFENMDNTAHSSVIEEFSLNYPELVYGGITPEEMASKLTQAANKHKEQ</sequence>
<evidence type="ECO:0000313" key="2">
    <source>
        <dbReference type="EMBL" id="QUH27742.1"/>
    </source>
</evidence>
<dbReference type="Pfam" id="PF13416">
    <property type="entry name" value="SBP_bac_8"/>
    <property type="match status" value="1"/>
</dbReference>
<dbReference type="PROSITE" id="PS51257">
    <property type="entry name" value="PROKAR_LIPOPROTEIN"/>
    <property type="match status" value="1"/>
</dbReference>
<dbReference type="InterPro" id="IPR006059">
    <property type="entry name" value="SBP"/>
</dbReference>
<evidence type="ECO:0000256" key="1">
    <source>
        <dbReference type="SAM" id="SignalP"/>
    </source>
</evidence>
<accession>A0A8J8SAJ7</accession>
<dbReference type="Proteomes" id="UP000677305">
    <property type="component" value="Chromosome"/>
</dbReference>
<keyword evidence="1" id="KW-0732">Signal</keyword>
<evidence type="ECO:0000313" key="3">
    <source>
        <dbReference type="Proteomes" id="UP000677305"/>
    </source>
</evidence>
<dbReference type="SUPFAM" id="SSF53850">
    <property type="entry name" value="Periplasmic binding protein-like II"/>
    <property type="match status" value="1"/>
</dbReference>
<gene>
    <name evidence="2" type="ORF">HYG85_01940</name>
</gene>
<feature type="signal peptide" evidence="1">
    <location>
        <begin position="1"/>
        <end position="22"/>
    </location>
</feature>
<dbReference type="EMBL" id="CP058561">
    <property type="protein sequence ID" value="QUH27742.1"/>
    <property type="molecule type" value="Genomic_DNA"/>
</dbReference>
<organism evidence="2 3">
    <name type="scientific">Vallitalea guaymasensis</name>
    <dbReference type="NCBI Taxonomy" id="1185412"/>
    <lineage>
        <taxon>Bacteria</taxon>
        <taxon>Bacillati</taxon>
        <taxon>Bacillota</taxon>
        <taxon>Clostridia</taxon>
        <taxon>Lachnospirales</taxon>
        <taxon>Vallitaleaceae</taxon>
        <taxon>Vallitalea</taxon>
    </lineage>
</organism>
<dbReference type="PANTHER" id="PTHR43649">
    <property type="entry name" value="ARABINOSE-BINDING PROTEIN-RELATED"/>
    <property type="match status" value="1"/>
</dbReference>
<proteinExistence type="predicted"/>
<protein>
    <submittedName>
        <fullName evidence="2">Extracellular solute-binding protein</fullName>
    </submittedName>
</protein>